<evidence type="ECO:0000313" key="2">
    <source>
        <dbReference type="EMBL" id="KAF5761436.1"/>
    </source>
</evidence>
<organism evidence="3 5">
    <name type="scientific">Helianthus annuus</name>
    <name type="common">Common sunflower</name>
    <dbReference type="NCBI Taxonomy" id="4232"/>
    <lineage>
        <taxon>Eukaryota</taxon>
        <taxon>Viridiplantae</taxon>
        <taxon>Streptophyta</taxon>
        <taxon>Embryophyta</taxon>
        <taxon>Tracheophyta</taxon>
        <taxon>Spermatophyta</taxon>
        <taxon>Magnoliopsida</taxon>
        <taxon>eudicotyledons</taxon>
        <taxon>Gunneridae</taxon>
        <taxon>Pentapetalae</taxon>
        <taxon>asterids</taxon>
        <taxon>campanulids</taxon>
        <taxon>Asterales</taxon>
        <taxon>Asteraceae</taxon>
        <taxon>Asteroideae</taxon>
        <taxon>Heliantheae alliance</taxon>
        <taxon>Heliantheae</taxon>
        <taxon>Helianthus</taxon>
    </lineage>
</organism>
<evidence type="ECO:0000313" key="5">
    <source>
        <dbReference type="Proteomes" id="UP000215914"/>
    </source>
</evidence>
<sequence>MDQTWFSSGSRQIWFGFHEMGRLGSTRLDPVDSVNRPKSVNKSSSVKPVKLVNSGQPQSTPGQSQSTLFDETARRFGML</sequence>
<dbReference type="EMBL" id="MNCJ02000331">
    <property type="protein sequence ID" value="KAF5761436.1"/>
    <property type="molecule type" value="Genomic_DNA"/>
</dbReference>
<protein>
    <submittedName>
        <fullName evidence="3">Uncharacterized protein</fullName>
    </submittedName>
</protein>
<name>A0A251S1W7_HELAN</name>
<feature type="region of interest" description="Disordered" evidence="1">
    <location>
        <begin position="24"/>
        <end position="71"/>
    </location>
</feature>
<evidence type="ECO:0000313" key="4">
    <source>
        <dbReference type="EMBL" id="OTF92541.1"/>
    </source>
</evidence>
<evidence type="ECO:0000313" key="3">
    <source>
        <dbReference type="EMBL" id="OTF92539.1"/>
    </source>
</evidence>
<accession>A0A251S1W7</accession>
<reference evidence="2 5" key="1">
    <citation type="journal article" date="2017" name="Nature">
        <title>The sunflower genome provides insights into oil metabolism, flowering and Asterid evolution.</title>
        <authorList>
            <person name="Badouin H."/>
            <person name="Gouzy J."/>
            <person name="Grassa C.J."/>
            <person name="Murat F."/>
            <person name="Staton S.E."/>
            <person name="Cottret L."/>
            <person name="Lelandais-Briere C."/>
            <person name="Owens G.L."/>
            <person name="Carrere S."/>
            <person name="Mayjonade B."/>
            <person name="Legrand L."/>
            <person name="Gill N."/>
            <person name="Kane N.C."/>
            <person name="Bowers J.E."/>
            <person name="Hubner S."/>
            <person name="Bellec A."/>
            <person name="Berard A."/>
            <person name="Berges H."/>
            <person name="Blanchet N."/>
            <person name="Boniface M.C."/>
            <person name="Brunel D."/>
            <person name="Catrice O."/>
            <person name="Chaidir N."/>
            <person name="Claudel C."/>
            <person name="Donnadieu C."/>
            <person name="Faraut T."/>
            <person name="Fievet G."/>
            <person name="Helmstetter N."/>
            <person name="King M."/>
            <person name="Knapp S.J."/>
            <person name="Lai Z."/>
            <person name="Le Paslier M.C."/>
            <person name="Lippi Y."/>
            <person name="Lorenzon L."/>
            <person name="Mandel J.R."/>
            <person name="Marage G."/>
            <person name="Marchand G."/>
            <person name="Marquand E."/>
            <person name="Bret-Mestries E."/>
            <person name="Morien E."/>
            <person name="Nambeesan S."/>
            <person name="Nguyen T."/>
            <person name="Pegot-Espagnet P."/>
            <person name="Pouilly N."/>
            <person name="Raftis F."/>
            <person name="Sallet E."/>
            <person name="Schiex T."/>
            <person name="Thomas J."/>
            <person name="Vandecasteele C."/>
            <person name="Vares D."/>
            <person name="Vear F."/>
            <person name="Vautrin S."/>
            <person name="Crespi M."/>
            <person name="Mangin B."/>
            <person name="Burke J.M."/>
            <person name="Salse J."/>
            <person name="Munos S."/>
            <person name="Vincourt P."/>
            <person name="Rieseberg L.H."/>
            <person name="Langlade N.B."/>
        </authorList>
    </citation>
    <scope>NUCLEOTIDE SEQUENCE [LARGE SCALE GENOMIC DNA]</scope>
    <source>
        <strain evidence="5">cv. SF193</strain>
        <tissue evidence="2">Leaves</tissue>
    </source>
</reference>
<feature type="compositionally biased region" description="Low complexity" evidence="1">
    <location>
        <begin position="33"/>
        <end position="67"/>
    </location>
</feature>
<proteinExistence type="predicted"/>
<reference evidence="3" key="2">
    <citation type="submission" date="2017-02" db="EMBL/GenBank/DDBJ databases">
        <title>Sunflower complete genome.</title>
        <authorList>
            <person name="Langlade N."/>
            <person name="Munos S."/>
        </authorList>
    </citation>
    <scope>NUCLEOTIDE SEQUENCE [LARGE SCALE GENOMIC DNA]</scope>
    <source>
        <tissue evidence="3">Leaves</tissue>
    </source>
</reference>
<evidence type="ECO:0000256" key="1">
    <source>
        <dbReference type="SAM" id="MobiDB-lite"/>
    </source>
</evidence>
<dbReference type="Gramene" id="mRNA:HanXRQr2_Chr16g0765071">
    <property type="protein sequence ID" value="mRNA:HanXRQr2_Chr16g0765071"/>
    <property type="gene ID" value="HanXRQr2_Chr16g0765071"/>
</dbReference>
<dbReference type="Proteomes" id="UP000215914">
    <property type="component" value="Chromosome 16"/>
</dbReference>
<reference evidence="2" key="3">
    <citation type="submission" date="2020-06" db="EMBL/GenBank/DDBJ databases">
        <title>Helianthus annuus Genome sequencing and assembly Release 2.</title>
        <authorList>
            <person name="Gouzy J."/>
            <person name="Langlade N."/>
            <person name="Munos S."/>
        </authorList>
    </citation>
    <scope>NUCLEOTIDE SEQUENCE</scope>
    <source>
        <tissue evidence="2">Leaves</tissue>
    </source>
</reference>
<dbReference type="AlphaFoldDB" id="A0A251S1W7"/>
<gene>
    <name evidence="3" type="ORF">HannXRQ_Chr16g0522981</name>
    <name evidence="4" type="ORF">HannXRQ_Chr16g0523001</name>
    <name evidence="2" type="ORF">HanXRQr2_Chr16g0765071</name>
</gene>
<dbReference type="EMBL" id="CM007905">
    <property type="protein sequence ID" value="OTF92539.1"/>
    <property type="molecule type" value="Genomic_DNA"/>
</dbReference>
<keyword evidence="5" id="KW-1185">Reference proteome</keyword>
<dbReference type="EMBL" id="CM007905">
    <property type="protein sequence ID" value="OTF92541.1"/>
    <property type="molecule type" value="Genomic_DNA"/>
</dbReference>